<dbReference type="EMBL" id="CP072943">
    <property type="protein sequence ID" value="QTX33054.1"/>
    <property type="molecule type" value="Genomic_DNA"/>
</dbReference>
<dbReference type="Proteomes" id="UP000671879">
    <property type="component" value="Chromosome"/>
</dbReference>
<keyword evidence="2" id="KW-1185">Reference proteome</keyword>
<dbReference type="AlphaFoldDB" id="A0A9Q7EWT8"/>
<proteinExistence type="predicted"/>
<protein>
    <submittedName>
        <fullName evidence="1">Uncharacterized protein</fullName>
    </submittedName>
</protein>
<organism evidence="1 2">
    <name type="scientific">Aminithiophilus ramosus</name>
    <dbReference type="NCBI Taxonomy" id="3029084"/>
    <lineage>
        <taxon>Bacteria</taxon>
        <taxon>Thermotogati</taxon>
        <taxon>Synergistota</taxon>
        <taxon>Synergistia</taxon>
        <taxon>Synergistales</taxon>
        <taxon>Aminithiophilaceae</taxon>
        <taxon>Aminithiophilus</taxon>
    </lineage>
</organism>
<dbReference type="RefSeq" id="WP_274374325.1">
    <property type="nucleotide sequence ID" value="NZ_CP072943.1"/>
</dbReference>
<dbReference type="KEGG" id="aram:KAR29_03890"/>
<sequence length="64" mass="6825">MTSRSGEIPRRLVIEGPTTAGKIIKDLGLDETEVLAVLKGRYLPMESVIDGEVEIGLYPVLAGG</sequence>
<evidence type="ECO:0000313" key="1">
    <source>
        <dbReference type="EMBL" id="QTX33054.1"/>
    </source>
</evidence>
<gene>
    <name evidence="1" type="ORF">KAR29_03890</name>
</gene>
<evidence type="ECO:0000313" key="2">
    <source>
        <dbReference type="Proteomes" id="UP000671879"/>
    </source>
</evidence>
<accession>A0A9Q7EWT8</accession>
<name>A0A9Q7EWT8_9BACT</name>
<reference evidence="2" key="1">
    <citation type="submission" date="2021-04" db="EMBL/GenBank/DDBJ databases">
        <title>A novel Synergistetes isolate from a pyrite-forming mixed culture.</title>
        <authorList>
            <person name="Bunk B."/>
            <person name="Sproer C."/>
            <person name="Spring S."/>
            <person name="Pester M."/>
        </authorList>
    </citation>
    <scope>NUCLEOTIDE SEQUENCE [LARGE SCALE GENOMIC DNA]</scope>
    <source>
        <strain evidence="2">J.5.4.2-T.3.5.2</strain>
    </source>
</reference>